<comment type="caution">
    <text evidence="7">The sequence shown here is derived from an EMBL/GenBank/DDBJ whole genome shotgun (WGS) entry which is preliminary data.</text>
</comment>
<evidence type="ECO:0000259" key="6">
    <source>
        <dbReference type="PROSITE" id="PS50011"/>
    </source>
</evidence>
<sequence>MDGTTEPHRSFPGTEVHPDYLSPGTVVSGFRLLRHVDSGGYGSVWLVESVERPGCRYALKFSLHSPSNNPRGDARAARELRLLLQVSHANVVRVVAHGRWKDPETGLHYVVLEWVQGATLLEWALRTNPSLRELVRLCQKVALALQAAHEAGVLHRDVKPGNVLVRAADGEPFLADFGAGEAGGTGTLTRGGARPFTPPYCSPRVLASQLEGASPYRFRSADDWYAVGVMLYVVLTEVLPFPEGLPNAAFAKQVARQRPVPPHLINSRVPPALSQVVLRLLSKEPGQRYKNGHRLCAALERVLSKSGAWDAPVYAPRPVRAPDMATTLPPTPGDGVVAQDEDVRAAHALKALEGHEEQRREAARSQRDLLLSVQARGWSAGWKRGMAAGALGVLAVVLWTVWVQVEVASRALPTAPVSPPKEGRPVRPLPQDLFWPVLPTSQSPVAVSPLRFLPFSPPDAQQKDSPVKNPQTPSPAESSTPPLGKALSKATRSGKGALCAVAGFVVSCTGVPVRPEPQACPPEAIQAMEAIRIRARDGMNVRLNPNHPPTDGNDSVSFRVGPIVSWVASDLYKQLPRGTRLFGHIWGGSGDRFYIRYTEAQLVKGPRFPICAVAEDGTYGGFGLVKATGSTKDTFKHTNIGIATFVEVFSE</sequence>
<dbReference type="SUPFAM" id="SSF56112">
    <property type="entry name" value="Protein kinase-like (PK-like)"/>
    <property type="match status" value="1"/>
</dbReference>
<dbReference type="PROSITE" id="PS50011">
    <property type="entry name" value="PROTEIN_KINASE_DOM"/>
    <property type="match status" value="1"/>
</dbReference>
<dbReference type="PANTHER" id="PTHR43289:SF6">
    <property type="entry name" value="SERINE_THREONINE-PROTEIN KINASE NEKL-3"/>
    <property type="match status" value="1"/>
</dbReference>
<keyword evidence="3 7" id="KW-0418">Kinase</keyword>
<keyword evidence="2" id="KW-0547">Nucleotide-binding</keyword>
<keyword evidence="1" id="KW-0808">Transferase</keyword>
<dbReference type="GO" id="GO:0016301">
    <property type="term" value="F:kinase activity"/>
    <property type="evidence" value="ECO:0007669"/>
    <property type="project" value="UniProtKB-KW"/>
</dbReference>
<dbReference type="Proteomes" id="UP001221838">
    <property type="component" value="Unassembled WGS sequence"/>
</dbReference>
<dbReference type="InterPro" id="IPR011009">
    <property type="entry name" value="Kinase-like_dom_sf"/>
</dbReference>
<feature type="compositionally biased region" description="Polar residues" evidence="5">
    <location>
        <begin position="468"/>
        <end position="481"/>
    </location>
</feature>
<dbReference type="InterPro" id="IPR008271">
    <property type="entry name" value="Ser/Thr_kinase_AS"/>
</dbReference>
<keyword evidence="4" id="KW-0067">ATP-binding</keyword>
<evidence type="ECO:0000256" key="5">
    <source>
        <dbReference type="SAM" id="MobiDB-lite"/>
    </source>
</evidence>
<dbReference type="Pfam" id="PF00069">
    <property type="entry name" value="Pkinase"/>
    <property type="match status" value="1"/>
</dbReference>
<dbReference type="PROSITE" id="PS00108">
    <property type="entry name" value="PROTEIN_KINASE_ST"/>
    <property type="match status" value="1"/>
</dbReference>
<dbReference type="CDD" id="cd14014">
    <property type="entry name" value="STKc_PknB_like"/>
    <property type="match status" value="1"/>
</dbReference>
<dbReference type="Gene3D" id="3.30.200.20">
    <property type="entry name" value="Phosphorylase Kinase, domain 1"/>
    <property type="match status" value="1"/>
</dbReference>
<protein>
    <submittedName>
        <fullName evidence="7">Protein kinase</fullName>
    </submittedName>
</protein>
<evidence type="ECO:0000256" key="2">
    <source>
        <dbReference type="ARBA" id="ARBA00022741"/>
    </source>
</evidence>
<evidence type="ECO:0000256" key="1">
    <source>
        <dbReference type="ARBA" id="ARBA00022679"/>
    </source>
</evidence>
<dbReference type="EMBL" id="JAQNDM010000002">
    <property type="protein sequence ID" value="MDC0711332.1"/>
    <property type="molecule type" value="Genomic_DNA"/>
</dbReference>
<feature type="region of interest" description="Disordered" evidence="5">
    <location>
        <begin position="449"/>
        <end position="489"/>
    </location>
</feature>
<accession>A0ABT5DG81</accession>
<dbReference type="PANTHER" id="PTHR43289">
    <property type="entry name" value="MITOGEN-ACTIVATED PROTEIN KINASE KINASE KINASE 20-RELATED"/>
    <property type="match status" value="1"/>
</dbReference>
<dbReference type="Gene3D" id="1.10.510.10">
    <property type="entry name" value="Transferase(Phosphotransferase) domain 1"/>
    <property type="match status" value="1"/>
</dbReference>
<name>A0ABT5DG81_9BACT</name>
<dbReference type="InterPro" id="IPR000719">
    <property type="entry name" value="Prot_kinase_dom"/>
</dbReference>
<evidence type="ECO:0000313" key="7">
    <source>
        <dbReference type="EMBL" id="MDC0711332.1"/>
    </source>
</evidence>
<evidence type="ECO:0000313" key="8">
    <source>
        <dbReference type="Proteomes" id="UP001221838"/>
    </source>
</evidence>
<proteinExistence type="predicted"/>
<dbReference type="RefSeq" id="WP_272141288.1">
    <property type="nucleotide sequence ID" value="NZ_JAQNDM010000002.1"/>
</dbReference>
<evidence type="ECO:0000256" key="3">
    <source>
        <dbReference type="ARBA" id="ARBA00022777"/>
    </source>
</evidence>
<evidence type="ECO:0000256" key="4">
    <source>
        <dbReference type="ARBA" id="ARBA00022840"/>
    </source>
</evidence>
<gene>
    <name evidence="7" type="ORF">POL68_22875</name>
</gene>
<feature type="domain" description="Protein kinase" evidence="6">
    <location>
        <begin position="30"/>
        <end position="303"/>
    </location>
</feature>
<keyword evidence="8" id="KW-1185">Reference proteome</keyword>
<organism evidence="7 8">
    <name type="scientific">Stigmatella ashevillensis</name>
    <dbReference type="NCBI Taxonomy" id="2995309"/>
    <lineage>
        <taxon>Bacteria</taxon>
        <taxon>Pseudomonadati</taxon>
        <taxon>Myxococcota</taxon>
        <taxon>Myxococcia</taxon>
        <taxon>Myxococcales</taxon>
        <taxon>Cystobacterineae</taxon>
        <taxon>Archangiaceae</taxon>
        <taxon>Stigmatella</taxon>
    </lineage>
</organism>
<dbReference type="SMART" id="SM00220">
    <property type="entry name" value="S_TKc"/>
    <property type="match status" value="1"/>
</dbReference>
<reference evidence="7 8" key="1">
    <citation type="submission" date="2022-11" db="EMBL/GenBank/DDBJ databases">
        <title>Minimal conservation of predation-associated metabolite biosynthetic gene clusters underscores biosynthetic potential of Myxococcota including descriptions for ten novel species: Archangium lansinium sp. nov., Myxococcus landrumus sp. nov., Nannocystis bai.</title>
        <authorList>
            <person name="Ahearne A."/>
            <person name="Stevens C."/>
            <person name="Dowd S."/>
        </authorList>
    </citation>
    <scope>NUCLEOTIDE SEQUENCE [LARGE SCALE GENOMIC DNA]</scope>
    <source>
        <strain evidence="7 8">NCWAL01</strain>
    </source>
</reference>